<dbReference type="EMBL" id="JAHXDN010000002">
    <property type="protein sequence ID" value="MBW4707470.1"/>
    <property type="molecule type" value="Genomic_DNA"/>
</dbReference>
<organism evidence="4 5">
    <name type="scientific">Roseobacter insulae</name>
    <dbReference type="NCBI Taxonomy" id="2859783"/>
    <lineage>
        <taxon>Bacteria</taxon>
        <taxon>Pseudomonadati</taxon>
        <taxon>Pseudomonadota</taxon>
        <taxon>Alphaproteobacteria</taxon>
        <taxon>Rhodobacterales</taxon>
        <taxon>Roseobacteraceae</taxon>
        <taxon>Roseobacter</taxon>
    </lineage>
</organism>
<dbReference type="RefSeq" id="WP_219500355.1">
    <property type="nucleotide sequence ID" value="NZ_JAHXDN010000002.1"/>
</dbReference>
<evidence type="ECO:0000256" key="3">
    <source>
        <dbReference type="ARBA" id="ARBA00023002"/>
    </source>
</evidence>
<evidence type="ECO:0000313" key="4">
    <source>
        <dbReference type="EMBL" id="MBW4707470.1"/>
    </source>
</evidence>
<evidence type="ECO:0000256" key="2">
    <source>
        <dbReference type="ARBA" id="ARBA00006484"/>
    </source>
</evidence>
<gene>
    <name evidence="4" type="ORF">KX928_06690</name>
</gene>
<dbReference type="Proteomes" id="UP001138661">
    <property type="component" value="Unassembled WGS sequence"/>
</dbReference>
<name>A0A9X1FUQ7_9RHOB</name>
<dbReference type="InterPro" id="IPR020904">
    <property type="entry name" value="Sc_DH/Rdtase_CS"/>
</dbReference>
<dbReference type="InterPro" id="IPR002347">
    <property type="entry name" value="SDR_fam"/>
</dbReference>
<dbReference type="PIRSF" id="PIRSF000126">
    <property type="entry name" value="11-beta-HSD1"/>
    <property type="match status" value="1"/>
</dbReference>
<keyword evidence="3" id="KW-0560">Oxidoreductase</keyword>
<comment type="caution">
    <text evidence="4">The sequence shown here is derived from an EMBL/GenBank/DDBJ whole genome shotgun (WGS) entry which is preliminary data.</text>
</comment>
<dbReference type="InterPro" id="IPR051019">
    <property type="entry name" value="VLCFA-Steroid_DH"/>
</dbReference>
<dbReference type="PROSITE" id="PS00061">
    <property type="entry name" value="ADH_SHORT"/>
    <property type="match status" value="1"/>
</dbReference>
<proteinExistence type="inferred from homology"/>
<comment type="similarity">
    <text evidence="2">Belongs to the short-chain dehydrogenases/reductases (SDR) family.</text>
</comment>
<comment type="subcellular location">
    <subcellularLocation>
        <location evidence="1">Endoplasmic reticulum</location>
    </subcellularLocation>
</comment>
<dbReference type="GO" id="GO:0016491">
    <property type="term" value="F:oxidoreductase activity"/>
    <property type="evidence" value="ECO:0007669"/>
    <property type="project" value="UniProtKB-KW"/>
</dbReference>
<keyword evidence="5" id="KW-1185">Reference proteome</keyword>
<dbReference type="PANTHER" id="PTHR43899:SF13">
    <property type="entry name" value="RH59310P"/>
    <property type="match status" value="1"/>
</dbReference>
<evidence type="ECO:0000256" key="1">
    <source>
        <dbReference type="ARBA" id="ARBA00004240"/>
    </source>
</evidence>
<reference evidence="4" key="1">
    <citation type="submission" date="2021-07" db="EMBL/GenBank/DDBJ databases">
        <title>Roseobacter insulae sp. nov., isolated from a tidal flat.</title>
        <authorList>
            <person name="Park S."/>
            <person name="Yoon J.-H."/>
        </authorList>
    </citation>
    <scope>NUCLEOTIDE SEQUENCE</scope>
    <source>
        <strain evidence="4">YSTF-M11</strain>
    </source>
</reference>
<sequence length="279" mass="29886">MRTNSDFTSTYGPWAVVTGASSGIGVATAYALASQGLNVILVARRQLLLDTLAQDLAHRFGVEAIVVAADLTTPEGVAAVRTGTADYDVGLLVNNAGREDSGHFVGSDAQNALQTIDLNIRAPYLLAHHFAPKLVDRGRGGLVFLSSIVALQGVPYIANYAATKAYDLVLAESLASELEPRGVDVLAVAPGFTATNLSPDFDFSGMSIKPISPALVASHILRDLGRRRLSVPGKMNRFLVIMGKRVFSRRQNTQTFGKVFRKVLRRKLSARPKPTRTAA</sequence>
<evidence type="ECO:0000313" key="5">
    <source>
        <dbReference type="Proteomes" id="UP001138661"/>
    </source>
</evidence>
<dbReference type="PANTHER" id="PTHR43899">
    <property type="entry name" value="RH59310P"/>
    <property type="match status" value="1"/>
</dbReference>
<dbReference type="Pfam" id="PF00106">
    <property type="entry name" value="adh_short"/>
    <property type="match status" value="1"/>
</dbReference>
<dbReference type="AlphaFoldDB" id="A0A9X1FUQ7"/>
<protein>
    <submittedName>
        <fullName evidence="4">SDR family NAD(P)-dependent oxidoreductase</fullName>
    </submittedName>
</protein>
<accession>A0A9X1FUQ7</accession>